<name>A0A6N9Z8L2_9HYPH</name>
<reference evidence="1 2" key="1">
    <citation type="submission" date="2019-12" db="EMBL/GenBank/DDBJ databases">
        <title>Rhizobium genotypes associated with high levels of biological nitrogen fixation by grain legumes in a temperate-maritime cropping system.</title>
        <authorList>
            <person name="Maluk M."/>
            <person name="Francesc Ferrando Molina F."/>
            <person name="Lopez Del Egido L."/>
            <person name="Lafos M."/>
            <person name="Langarica-Fuentes A."/>
            <person name="Gebre Yohannes G."/>
            <person name="Young M.W."/>
            <person name="Martin P."/>
            <person name="Gantlett R."/>
            <person name="Kenicer G."/>
            <person name="Hawes C."/>
            <person name="Begg G.S."/>
            <person name="Quilliam R.S."/>
            <person name="Squire G.R."/>
            <person name="Poole P.S."/>
            <person name="Young P.W."/>
            <person name="Iannetta P.M."/>
            <person name="James E.K."/>
        </authorList>
    </citation>
    <scope>NUCLEOTIDE SEQUENCE [LARGE SCALE GENOMIC DNA]</scope>
    <source>
        <strain evidence="1 2">JHI2449</strain>
    </source>
</reference>
<protein>
    <submittedName>
        <fullName evidence="1">Uncharacterized protein</fullName>
    </submittedName>
</protein>
<accession>A0A6N9Z8L2</accession>
<comment type="caution">
    <text evidence="1">The sequence shown here is derived from an EMBL/GenBank/DDBJ whole genome shotgun (WGS) entry which is preliminary data.</text>
</comment>
<evidence type="ECO:0000313" key="2">
    <source>
        <dbReference type="Proteomes" id="UP000468864"/>
    </source>
</evidence>
<dbReference type="Proteomes" id="UP000468864">
    <property type="component" value="Unassembled WGS sequence"/>
</dbReference>
<organism evidence="1 2">
    <name type="scientific">Rhizobium laguerreae</name>
    <dbReference type="NCBI Taxonomy" id="1076926"/>
    <lineage>
        <taxon>Bacteria</taxon>
        <taxon>Pseudomonadati</taxon>
        <taxon>Pseudomonadota</taxon>
        <taxon>Alphaproteobacteria</taxon>
        <taxon>Hyphomicrobiales</taxon>
        <taxon>Rhizobiaceae</taxon>
        <taxon>Rhizobium/Agrobacterium group</taxon>
        <taxon>Rhizobium</taxon>
    </lineage>
</organism>
<proteinExistence type="predicted"/>
<evidence type="ECO:0000313" key="1">
    <source>
        <dbReference type="EMBL" id="NEH89812.1"/>
    </source>
</evidence>
<sequence length="58" mass="6223">MVWRERQGLNLVDRIGKNNHAGTTCVPVMCKAPDHLELEIGELAGCGTSAENGFAALQ</sequence>
<dbReference type="EMBL" id="WUEP01000001">
    <property type="protein sequence ID" value="NEH89812.1"/>
    <property type="molecule type" value="Genomic_DNA"/>
</dbReference>
<dbReference type="RefSeq" id="WP_163873362.1">
    <property type="nucleotide sequence ID" value="NZ_WUEP01000001.1"/>
</dbReference>
<gene>
    <name evidence="1" type="ORF">GR206_01980</name>
</gene>
<dbReference type="AlphaFoldDB" id="A0A6N9Z8L2"/>